<evidence type="ECO:0000259" key="3">
    <source>
        <dbReference type="Pfam" id="PF16321"/>
    </source>
</evidence>
<dbReference type="InterPro" id="IPR034694">
    <property type="entry name" value="HPF_long/plastid"/>
</dbReference>
<comment type="similarity">
    <text evidence="2">Belongs to the HPF/YfiA ribosome-associated protein family. Long HPF subfamily.</text>
</comment>
<dbReference type="RefSeq" id="WP_066522396.1">
    <property type="nucleotide sequence ID" value="NZ_CABMOF010000008.1"/>
</dbReference>
<gene>
    <name evidence="2" type="primary">hpf</name>
    <name evidence="4" type="ORF">HMPREF3293_01810</name>
</gene>
<dbReference type="PANTHER" id="PTHR33231">
    <property type="entry name" value="30S RIBOSOMAL PROTEIN"/>
    <property type="match status" value="1"/>
</dbReference>
<protein>
    <recommendedName>
        <fullName evidence="2">Ribosome hibernation promoting factor</fullName>
        <shortName evidence="2">HPF</shortName>
    </recommendedName>
</protein>
<evidence type="ECO:0000313" key="5">
    <source>
        <dbReference type="Proteomes" id="UP000070366"/>
    </source>
</evidence>
<accession>A0A136Q3I1</accession>
<dbReference type="Pfam" id="PF16321">
    <property type="entry name" value="Ribosom_S30AE_C"/>
    <property type="match status" value="1"/>
</dbReference>
<dbReference type="STRING" id="626937.HMPREF3293_01810"/>
<dbReference type="EMBL" id="LSZW01000062">
    <property type="protein sequence ID" value="KXK65221.1"/>
    <property type="molecule type" value="Genomic_DNA"/>
</dbReference>
<organism evidence="4 5">
    <name type="scientific">Christensenella minuta</name>
    <dbReference type="NCBI Taxonomy" id="626937"/>
    <lineage>
        <taxon>Bacteria</taxon>
        <taxon>Bacillati</taxon>
        <taxon>Bacillota</taxon>
        <taxon>Clostridia</taxon>
        <taxon>Christensenellales</taxon>
        <taxon>Christensenellaceae</taxon>
        <taxon>Christensenella</taxon>
    </lineage>
</organism>
<dbReference type="AlphaFoldDB" id="A0A136Q3I1"/>
<dbReference type="InterPro" id="IPR032528">
    <property type="entry name" value="Ribosom_S30AE_C"/>
</dbReference>
<dbReference type="NCBIfam" id="TIGR00741">
    <property type="entry name" value="yfiA"/>
    <property type="match status" value="1"/>
</dbReference>
<dbReference type="InterPro" id="IPR003489">
    <property type="entry name" value="RHF/RaiA"/>
</dbReference>
<dbReference type="KEGG" id="cmiu:B1H56_08745"/>
<dbReference type="Pfam" id="PF02482">
    <property type="entry name" value="Ribosomal_S30AE"/>
    <property type="match status" value="1"/>
</dbReference>
<evidence type="ECO:0000313" key="4">
    <source>
        <dbReference type="EMBL" id="KXK65221.1"/>
    </source>
</evidence>
<sequence>MNINISGKNITVSGYLRRVVEKKAGKLERYFKPNTEMQVTLSIEKSRHIAEITVVAEGVVLRAEEATGDLYSSIDVALKKLERQMRKHRTKLEKRLHEEAFAEETVYDYYDENFDEDAPQIVRNKKFALRPMEEEDAAIQLELLGHNFYVFRNAHTSEVNVIYKRADGNYGLIEPE</sequence>
<dbReference type="Gene3D" id="3.30.160.100">
    <property type="entry name" value="Ribosome hibernation promotion factor-like"/>
    <property type="match status" value="1"/>
</dbReference>
<keyword evidence="2" id="KW-0963">Cytoplasm</keyword>
<proteinExistence type="inferred from homology"/>
<keyword evidence="5" id="KW-1185">Reference proteome</keyword>
<dbReference type="InterPro" id="IPR050574">
    <property type="entry name" value="HPF/YfiA_ribosome-assoc"/>
</dbReference>
<dbReference type="GO" id="GO:0022627">
    <property type="term" value="C:cytosolic small ribosomal subunit"/>
    <property type="evidence" value="ECO:0007669"/>
    <property type="project" value="TreeGrafter"/>
</dbReference>
<dbReference type="InterPro" id="IPR036567">
    <property type="entry name" value="RHF-like"/>
</dbReference>
<evidence type="ECO:0000256" key="1">
    <source>
        <dbReference type="ARBA" id="ARBA00022845"/>
    </source>
</evidence>
<dbReference type="GO" id="GO:0043024">
    <property type="term" value="F:ribosomal small subunit binding"/>
    <property type="evidence" value="ECO:0007669"/>
    <property type="project" value="TreeGrafter"/>
</dbReference>
<dbReference type="CDD" id="cd00552">
    <property type="entry name" value="RaiA"/>
    <property type="match status" value="1"/>
</dbReference>
<dbReference type="InterPro" id="IPR038416">
    <property type="entry name" value="Ribosom_S30AE_C_sf"/>
</dbReference>
<dbReference type="Proteomes" id="UP000070366">
    <property type="component" value="Unassembled WGS sequence"/>
</dbReference>
<dbReference type="SUPFAM" id="SSF69754">
    <property type="entry name" value="Ribosome binding protein Y (YfiA homologue)"/>
    <property type="match status" value="1"/>
</dbReference>
<comment type="subcellular location">
    <subcellularLocation>
        <location evidence="2">Cytoplasm</location>
    </subcellularLocation>
</comment>
<dbReference type="PANTHER" id="PTHR33231:SF1">
    <property type="entry name" value="30S RIBOSOMAL PROTEIN"/>
    <property type="match status" value="1"/>
</dbReference>
<evidence type="ECO:0000256" key="2">
    <source>
        <dbReference type="HAMAP-Rule" id="MF_00839"/>
    </source>
</evidence>
<dbReference type="HAMAP" id="MF_00839">
    <property type="entry name" value="HPF"/>
    <property type="match status" value="1"/>
</dbReference>
<comment type="function">
    <text evidence="2">Required for dimerization of active 70S ribosomes into 100S ribosomes in stationary phase; 100S ribosomes are translationally inactive and sometimes present during exponential growth.</text>
</comment>
<dbReference type="PATRIC" id="fig|626937.4.peg.1788"/>
<feature type="domain" description="Sigma 54 modulation/S30EA ribosomal protein C-terminal" evidence="3">
    <location>
        <begin position="117"/>
        <end position="172"/>
    </location>
</feature>
<dbReference type="GO" id="GO:0045900">
    <property type="term" value="P:negative regulation of translational elongation"/>
    <property type="evidence" value="ECO:0007669"/>
    <property type="project" value="TreeGrafter"/>
</dbReference>
<keyword evidence="1 2" id="KW-0810">Translation regulation</keyword>
<dbReference type="Gene3D" id="3.30.505.50">
    <property type="entry name" value="Sigma 54 modulation/S30EA ribosomal protein, C-terminal domain"/>
    <property type="match status" value="1"/>
</dbReference>
<comment type="caution">
    <text evidence="4">The sequence shown here is derived from an EMBL/GenBank/DDBJ whole genome shotgun (WGS) entry which is preliminary data.</text>
</comment>
<reference evidence="4 5" key="1">
    <citation type="submission" date="2016-02" db="EMBL/GenBank/DDBJ databases">
        <authorList>
            <person name="Wen L."/>
            <person name="He K."/>
            <person name="Yang H."/>
        </authorList>
    </citation>
    <scope>NUCLEOTIDE SEQUENCE [LARGE SCALE GENOMIC DNA]</scope>
    <source>
        <strain evidence="4 5">DSM 22607</strain>
    </source>
</reference>
<dbReference type="OrthoDB" id="9794975at2"/>
<comment type="subunit">
    <text evidence="2">Interacts with 100S ribosomes.</text>
</comment>
<name>A0A136Q3I1_9FIRM</name>